<dbReference type="GO" id="GO:0016887">
    <property type="term" value="F:ATP hydrolysis activity"/>
    <property type="evidence" value="ECO:0007669"/>
    <property type="project" value="InterPro"/>
</dbReference>
<dbReference type="Pfam" id="PF00004">
    <property type="entry name" value="AAA"/>
    <property type="match status" value="1"/>
</dbReference>
<dbReference type="PROSITE" id="PS00674">
    <property type="entry name" value="AAA"/>
    <property type="match status" value="1"/>
</dbReference>
<evidence type="ECO:0000259" key="6">
    <source>
        <dbReference type="Pfam" id="PF17862"/>
    </source>
</evidence>
<feature type="domain" description="ATPase AAA-type core" evidence="5">
    <location>
        <begin position="1"/>
        <end position="39"/>
    </location>
</feature>
<dbReference type="Gene3D" id="1.10.8.60">
    <property type="match status" value="1"/>
</dbReference>
<evidence type="ECO:0000256" key="3">
    <source>
        <dbReference type="ARBA" id="ARBA00022840"/>
    </source>
</evidence>
<dbReference type="InterPro" id="IPR041569">
    <property type="entry name" value="AAA_lid_3"/>
</dbReference>
<dbReference type="InterPro" id="IPR050168">
    <property type="entry name" value="AAA_ATPase_domain"/>
</dbReference>
<dbReference type="AlphaFoldDB" id="A0A0A9CJI1"/>
<sequence>MDGLELATGIIVLAATNRPNAIDAALLRPGRFDMVLCVPPPDVEGQYEIIRIHTRKMKLGDDVDLWKIAESTELFIGADLEGLCRETGMAALREDLSCLIRNVHFQTARSSLNPSVTKAVVDEYSNTAINDSSTRRKH</sequence>
<dbReference type="SUPFAM" id="SSF52540">
    <property type="entry name" value="P-loop containing nucleoside triphosphate hydrolases"/>
    <property type="match status" value="1"/>
</dbReference>
<reference evidence="7" key="1">
    <citation type="submission" date="2014-09" db="EMBL/GenBank/DDBJ databases">
        <authorList>
            <person name="Magalhaes I.L.F."/>
            <person name="Oliveira U."/>
            <person name="Santos F.R."/>
            <person name="Vidigal T.H.D.A."/>
            <person name="Brescovit A.D."/>
            <person name="Santos A.J."/>
        </authorList>
    </citation>
    <scope>NUCLEOTIDE SEQUENCE</scope>
    <source>
        <tissue evidence="7">Shoot tissue taken approximately 20 cm above the soil surface</tissue>
    </source>
</reference>
<comment type="similarity">
    <text evidence="1 4">Belongs to the AAA ATPase family.</text>
</comment>
<evidence type="ECO:0000256" key="4">
    <source>
        <dbReference type="RuleBase" id="RU003651"/>
    </source>
</evidence>
<dbReference type="Pfam" id="PF17862">
    <property type="entry name" value="AAA_lid_3"/>
    <property type="match status" value="1"/>
</dbReference>
<evidence type="ECO:0000313" key="7">
    <source>
        <dbReference type="EMBL" id="JAD76474.1"/>
    </source>
</evidence>
<dbReference type="InterPro" id="IPR003960">
    <property type="entry name" value="ATPase_AAA_CS"/>
</dbReference>
<dbReference type="PANTHER" id="PTHR23077:SF117">
    <property type="entry name" value="AAA+ ATPASE DOMAIN-CONTAINING PROTEIN"/>
    <property type="match status" value="1"/>
</dbReference>
<evidence type="ECO:0008006" key="8">
    <source>
        <dbReference type="Google" id="ProtNLM"/>
    </source>
</evidence>
<organism evidence="7">
    <name type="scientific">Arundo donax</name>
    <name type="common">Giant reed</name>
    <name type="synonym">Donax arundinaceus</name>
    <dbReference type="NCBI Taxonomy" id="35708"/>
    <lineage>
        <taxon>Eukaryota</taxon>
        <taxon>Viridiplantae</taxon>
        <taxon>Streptophyta</taxon>
        <taxon>Embryophyta</taxon>
        <taxon>Tracheophyta</taxon>
        <taxon>Spermatophyta</taxon>
        <taxon>Magnoliopsida</taxon>
        <taxon>Liliopsida</taxon>
        <taxon>Poales</taxon>
        <taxon>Poaceae</taxon>
        <taxon>PACMAD clade</taxon>
        <taxon>Arundinoideae</taxon>
        <taxon>Arundineae</taxon>
        <taxon>Arundo</taxon>
    </lineage>
</organism>
<dbReference type="InterPro" id="IPR027417">
    <property type="entry name" value="P-loop_NTPase"/>
</dbReference>
<dbReference type="PANTHER" id="PTHR23077">
    <property type="entry name" value="AAA-FAMILY ATPASE"/>
    <property type="match status" value="1"/>
</dbReference>
<feature type="domain" description="AAA ATPase AAA+ lid" evidence="6">
    <location>
        <begin position="62"/>
        <end position="106"/>
    </location>
</feature>
<dbReference type="EMBL" id="GBRH01221421">
    <property type="protein sequence ID" value="JAD76474.1"/>
    <property type="molecule type" value="Transcribed_RNA"/>
</dbReference>
<accession>A0A0A9CJI1</accession>
<keyword evidence="2 4" id="KW-0547">Nucleotide-binding</keyword>
<reference evidence="7" key="2">
    <citation type="journal article" date="2015" name="Data Brief">
        <title>Shoot transcriptome of the giant reed, Arundo donax.</title>
        <authorList>
            <person name="Barrero R.A."/>
            <person name="Guerrero F.D."/>
            <person name="Moolhuijzen P."/>
            <person name="Goolsby J.A."/>
            <person name="Tidwell J."/>
            <person name="Bellgard S.E."/>
            <person name="Bellgard M.I."/>
        </authorList>
    </citation>
    <scope>NUCLEOTIDE SEQUENCE</scope>
    <source>
        <tissue evidence="7">Shoot tissue taken approximately 20 cm above the soil surface</tissue>
    </source>
</reference>
<dbReference type="Gene3D" id="3.40.50.300">
    <property type="entry name" value="P-loop containing nucleotide triphosphate hydrolases"/>
    <property type="match status" value="1"/>
</dbReference>
<evidence type="ECO:0000256" key="1">
    <source>
        <dbReference type="ARBA" id="ARBA00006914"/>
    </source>
</evidence>
<evidence type="ECO:0000256" key="2">
    <source>
        <dbReference type="ARBA" id="ARBA00022741"/>
    </source>
</evidence>
<protein>
    <recommendedName>
        <fullName evidence="8">AAA ATPase AAA+ lid domain-containing protein</fullName>
    </recommendedName>
</protein>
<name>A0A0A9CJI1_ARUDO</name>
<dbReference type="FunFam" id="1.10.8.60:FF:000038">
    <property type="entry name" value="spermatogenesis-associated protein 5-like protein 1"/>
    <property type="match status" value="1"/>
</dbReference>
<evidence type="ECO:0000259" key="5">
    <source>
        <dbReference type="Pfam" id="PF00004"/>
    </source>
</evidence>
<proteinExistence type="inferred from homology"/>
<dbReference type="InterPro" id="IPR003959">
    <property type="entry name" value="ATPase_AAA_core"/>
</dbReference>
<keyword evidence="3 4" id="KW-0067">ATP-binding</keyword>
<dbReference type="GO" id="GO:0005524">
    <property type="term" value="F:ATP binding"/>
    <property type="evidence" value="ECO:0007669"/>
    <property type="project" value="UniProtKB-KW"/>
</dbReference>